<evidence type="ECO:0000313" key="5">
    <source>
        <dbReference type="Proteomes" id="UP000005551"/>
    </source>
</evidence>
<keyword evidence="3" id="KW-0949">S-adenosyl-L-methionine</keyword>
<evidence type="ECO:0000313" key="4">
    <source>
        <dbReference type="EMBL" id="EIM73093.1"/>
    </source>
</evidence>
<dbReference type="InterPro" id="IPR008854">
    <property type="entry name" value="TPMT"/>
</dbReference>
<organism evidence="4 5">
    <name type="scientific">Nitritalea halalkaliphila LW7</name>
    <dbReference type="NCBI Taxonomy" id="1189621"/>
    <lineage>
        <taxon>Bacteria</taxon>
        <taxon>Pseudomonadati</taxon>
        <taxon>Bacteroidota</taxon>
        <taxon>Cytophagia</taxon>
        <taxon>Cytophagales</taxon>
        <taxon>Cyclobacteriaceae</taxon>
        <taxon>Nitritalea</taxon>
    </lineage>
</organism>
<keyword evidence="2 4" id="KW-0808">Transferase</keyword>
<dbReference type="PROSITE" id="PS51585">
    <property type="entry name" value="SAM_MT_TPMT"/>
    <property type="match status" value="1"/>
</dbReference>
<name>I5BU41_9BACT</name>
<comment type="caution">
    <text evidence="4">The sequence shown here is derived from an EMBL/GenBank/DDBJ whole genome shotgun (WGS) entry which is preliminary data.</text>
</comment>
<dbReference type="Proteomes" id="UP000005551">
    <property type="component" value="Unassembled WGS sequence"/>
</dbReference>
<reference evidence="4 5" key="1">
    <citation type="submission" date="2012-05" db="EMBL/GenBank/DDBJ databases">
        <title>Genome sequence of Nitritalea halalkaliphila LW7.</title>
        <authorList>
            <person name="Jangir P.K."/>
            <person name="Singh A."/>
            <person name="Shivaji S."/>
            <person name="Sharma R."/>
        </authorList>
    </citation>
    <scope>NUCLEOTIDE SEQUENCE [LARGE SCALE GENOMIC DNA]</scope>
    <source>
        <strain evidence="4 5">LW7</strain>
    </source>
</reference>
<dbReference type="AlphaFoldDB" id="I5BU41"/>
<dbReference type="GO" id="GO:0008757">
    <property type="term" value="F:S-adenosylmethionine-dependent methyltransferase activity"/>
    <property type="evidence" value="ECO:0007669"/>
    <property type="project" value="InterPro"/>
</dbReference>
<dbReference type="Gene3D" id="3.40.50.150">
    <property type="entry name" value="Vaccinia Virus protein VP39"/>
    <property type="match status" value="1"/>
</dbReference>
<evidence type="ECO:0000256" key="3">
    <source>
        <dbReference type="ARBA" id="ARBA00022691"/>
    </source>
</evidence>
<keyword evidence="1 4" id="KW-0489">Methyltransferase</keyword>
<evidence type="ECO:0000256" key="1">
    <source>
        <dbReference type="ARBA" id="ARBA00022603"/>
    </source>
</evidence>
<sequence length="74" mass="8384">MAKMKELLAPGGQLVGVLFNRYFEKEGPPFGGEAEEYEKLFSPHFGRFVQESCYNSIGPRAGSELFFRAYKSKI</sequence>
<proteinExistence type="predicted"/>
<keyword evidence="5" id="KW-1185">Reference proteome</keyword>
<dbReference type="SUPFAM" id="SSF53335">
    <property type="entry name" value="S-adenosyl-L-methionine-dependent methyltransferases"/>
    <property type="match status" value="1"/>
</dbReference>
<dbReference type="InterPro" id="IPR029063">
    <property type="entry name" value="SAM-dependent_MTases_sf"/>
</dbReference>
<dbReference type="STRING" id="1189621.A3SI_18497"/>
<evidence type="ECO:0000256" key="2">
    <source>
        <dbReference type="ARBA" id="ARBA00022679"/>
    </source>
</evidence>
<dbReference type="EMBL" id="AJYA01000067">
    <property type="protein sequence ID" value="EIM73093.1"/>
    <property type="molecule type" value="Genomic_DNA"/>
</dbReference>
<gene>
    <name evidence="4" type="ORF">A3SI_18497</name>
</gene>
<accession>I5BU41</accession>
<protein>
    <submittedName>
        <fullName evidence="4">Thiopurine S-methyltransferase (TPMT)</fullName>
    </submittedName>
</protein>
<dbReference type="GO" id="GO:0032259">
    <property type="term" value="P:methylation"/>
    <property type="evidence" value="ECO:0007669"/>
    <property type="project" value="UniProtKB-KW"/>
</dbReference>